<proteinExistence type="predicted"/>
<evidence type="ECO:0000256" key="4">
    <source>
        <dbReference type="ARBA" id="ARBA00022842"/>
    </source>
</evidence>
<dbReference type="Proteomes" id="UP000198356">
    <property type="component" value="Unassembled WGS sequence"/>
</dbReference>
<feature type="compositionally biased region" description="Basic and acidic residues" evidence="6">
    <location>
        <begin position="109"/>
        <end position="144"/>
    </location>
</feature>
<name>A0A239KLS1_9BACT</name>
<evidence type="ECO:0000256" key="2">
    <source>
        <dbReference type="ARBA" id="ARBA00022723"/>
    </source>
</evidence>
<sequence length="1291" mass="142133">MSKEIYISSTPHETRLAIVENDALTEIYYERENEYTLAGSIYNGKVTRVLPGMQSSFVDIGLERDAFLYITDFMEEAGDSADFEGASANGDGQRAARPEGAQNGNRDGGQQRRDRGGDRGGRPDRNQERGERPEKTQERTDAELFKAAVSDLDESAAPSRQNESGDRPERNDRGNRRGGRNRRDRGNRPDRTPEQQNRPEQLARPAAPAPFVPEETSFMPPPTRVDTDEVGEGAPGADGSRRWRGRRGRRGGRGPGREGFVPAAAAQPIAPEPVDLYAAEEPVAPPVIEAAAPETPRFERSERPERNDRGDRGPRRDRNQGGKGDRDQRSPRGFEPRSFAPAEPVYGQEVYAETPAEPIILPGESLGKYRKDASGAPAPEAATVVAAPVSTEFVLPGAWDGGAVLPGETIRPRRPEQSGQNPSRPQREQRPPREPREFREQASHQAPAPVSHFTAPVAEPETAPAVEPVSEPVYVPESAEAAVPAEVAIEAAAPFEPIAEPAAFEPEPVAEAAPEAVEAEAPIAEIPQEYEPTEASVSFKIDPVAPREYRQSAPVAEAEPVAETVAEIQADEQLVPVEFAPEPVAEVATEAHHDITSIQATGEMISEPVHETVEAAPVTHEVAEESAAPVIEEPVIEEQVVAEHFAEPETPVVELQETAVEEDEIFEEAVAQQIDAEGGVEIAAPYVPPVQHFAPGAGDLEEEEMEEFDESESDDDADLRIVHARSVAQALAEQQVETLEGAADLGTMLRDLSIDEETDEDEEDFEEDFLEEDQDHTLEEADDEPGVDDFDDAEAESYAADEAEGEEFSGEENDGAGAPVAEGATRPEGGRQEGRGRREGRNRGRREGRGDRSNAAPSQPQERSERSNGGGRDSGRRDHRGGGRQSMQSTNLPAISELLKPGQEILCQIAKEPIAKKGARITSHIALPGRFLVFMPTVSHTGVSRKIESDGERRRLKEILLSEKGEAAGGFIVRTAAAGASEEELRSDLRFLLNLWADIKTRSEASKSPALIYHDLNLIERILRDQVTDNFSAIWVDTETEYERVLRFLQRFQPSLIRRVKLYTKETPLFEQFGITEEINKALRSKVWLKSGGSIVINQTEALVAIDINTGKYVGKTARLEDTIVKTNLDAIPEIVRQIRLRDLGGIIIIDFIDMDERKNRNKVMAALEEELKSDRAPSKVLQFNDFGLVAITRKRVKQSLERTLSTTCGVCAGTGMVKSPITVCNDIYVEMRKMHKHLDRGDVMLRVHPEVVKQLKSPQTHWLQEMEEMCGKTILVKSDPSLHPEQFDIH</sequence>
<keyword evidence="9" id="KW-1185">Reference proteome</keyword>
<feature type="region of interest" description="Disordered" evidence="6">
    <location>
        <begin position="81"/>
        <end position="351"/>
    </location>
</feature>
<accession>A0A239KLS1</accession>
<feature type="compositionally biased region" description="Basic and acidic residues" evidence="6">
    <location>
        <begin position="828"/>
        <end position="852"/>
    </location>
</feature>
<dbReference type="GO" id="GO:0016787">
    <property type="term" value="F:hydrolase activity"/>
    <property type="evidence" value="ECO:0007669"/>
    <property type="project" value="UniProtKB-KW"/>
</dbReference>
<dbReference type="OrthoDB" id="9804278at2"/>
<feature type="compositionally biased region" description="Basic and acidic residues" evidence="6">
    <location>
        <begin position="184"/>
        <end position="193"/>
    </location>
</feature>
<dbReference type="RefSeq" id="WP_089409123.1">
    <property type="nucleotide sequence ID" value="NZ_FZOU01000005.1"/>
</dbReference>
<evidence type="ECO:0000259" key="7">
    <source>
        <dbReference type="Pfam" id="PF10150"/>
    </source>
</evidence>
<keyword evidence="5" id="KW-0694">RNA-binding</keyword>
<dbReference type="GO" id="GO:0046872">
    <property type="term" value="F:metal ion binding"/>
    <property type="evidence" value="ECO:0007669"/>
    <property type="project" value="UniProtKB-KW"/>
</dbReference>
<dbReference type="GO" id="GO:0006364">
    <property type="term" value="P:rRNA processing"/>
    <property type="evidence" value="ECO:0007669"/>
    <property type="project" value="TreeGrafter"/>
</dbReference>
<feature type="compositionally biased region" description="Basic and acidic residues" evidence="6">
    <location>
        <begin position="425"/>
        <end position="442"/>
    </location>
</feature>
<keyword evidence="2" id="KW-0479">Metal-binding</keyword>
<evidence type="ECO:0000256" key="5">
    <source>
        <dbReference type="ARBA" id="ARBA00022884"/>
    </source>
</evidence>
<comment type="cofactor">
    <cofactor evidence="1">
        <name>Mg(2+)</name>
        <dbReference type="ChEBI" id="CHEBI:18420"/>
    </cofactor>
</comment>
<feature type="region of interest" description="Disordered" evidence="6">
    <location>
        <begin position="756"/>
        <end position="891"/>
    </location>
</feature>
<feature type="compositionally biased region" description="Basic and acidic residues" evidence="6">
    <location>
        <begin position="296"/>
        <end position="335"/>
    </location>
</feature>
<evidence type="ECO:0000313" key="9">
    <source>
        <dbReference type="Proteomes" id="UP000198356"/>
    </source>
</evidence>
<dbReference type="InterPro" id="IPR019307">
    <property type="entry name" value="RNA-bd_AU-1/RNase_E/G"/>
</dbReference>
<dbReference type="NCBIfam" id="TIGR00757">
    <property type="entry name" value="RNaseEG"/>
    <property type="match status" value="1"/>
</dbReference>
<keyword evidence="3" id="KW-0378">Hydrolase</keyword>
<dbReference type="InterPro" id="IPR004659">
    <property type="entry name" value="RNase_E/G"/>
</dbReference>
<dbReference type="Gene3D" id="2.40.50.140">
    <property type="entry name" value="Nucleic acid-binding proteins"/>
    <property type="match status" value="2"/>
</dbReference>
<dbReference type="InterPro" id="IPR012340">
    <property type="entry name" value="NA-bd_OB-fold"/>
</dbReference>
<evidence type="ECO:0000256" key="1">
    <source>
        <dbReference type="ARBA" id="ARBA00001946"/>
    </source>
</evidence>
<feature type="domain" description="RNA-binding protein AU-1/Ribonuclease E/G" evidence="7">
    <location>
        <begin position="927"/>
        <end position="1197"/>
    </location>
</feature>
<dbReference type="GO" id="GO:0005737">
    <property type="term" value="C:cytoplasm"/>
    <property type="evidence" value="ECO:0007669"/>
    <property type="project" value="TreeGrafter"/>
</dbReference>
<dbReference type="PANTHER" id="PTHR30001:SF0">
    <property type="entry name" value="RIBONUCLEASE G"/>
    <property type="match status" value="1"/>
</dbReference>
<keyword evidence="4" id="KW-0460">Magnesium</keyword>
<feature type="region of interest" description="Disordered" evidence="6">
    <location>
        <begin position="397"/>
        <end position="450"/>
    </location>
</feature>
<dbReference type="SUPFAM" id="SSF50249">
    <property type="entry name" value="Nucleic acid-binding proteins"/>
    <property type="match status" value="1"/>
</dbReference>
<organism evidence="8 9">
    <name type="scientific">Granulicella rosea</name>
    <dbReference type="NCBI Taxonomy" id="474952"/>
    <lineage>
        <taxon>Bacteria</taxon>
        <taxon>Pseudomonadati</taxon>
        <taxon>Acidobacteriota</taxon>
        <taxon>Terriglobia</taxon>
        <taxon>Terriglobales</taxon>
        <taxon>Acidobacteriaceae</taxon>
        <taxon>Granulicella</taxon>
    </lineage>
</organism>
<dbReference type="EMBL" id="FZOU01000005">
    <property type="protein sequence ID" value="SNT18672.1"/>
    <property type="molecule type" value="Genomic_DNA"/>
</dbReference>
<gene>
    <name evidence="8" type="ORF">SAMN05421770_10526</name>
</gene>
<dbReference type="GO" id="GO:0003723">
    <property type="term" value="F:RNA binding"/>
    <property type="evidence" value="ECO:0007669"/>
    <property type="project" value="UniProtKB-KW"/>
</dbReference>
<dbReference type="PANTHER" id="PTHR30001">
    <property type="entry name" value="RIBONUCLEASE"/>
    <property type="match status" value="1"/>
</dbReference>
<evidence type="ECO:0000256" key="6">
    <source>
        <dbReference type="SAM" id="MobiDB-lite"/>
    </source>
</evidence>
<protein>
    <submittedName>
        <fullName evidence="8">Ribonuclease G</fullName>
    </submittedName>
</protein>
<evidence type="ECO:0000256" key="3">
    <source>
        <dbReference type="ARBA" id="ARBA00022801"/>
    </source>
</evidence>
<feature type="compositionally biased region" description="Low complexity" evidence="6">
    <location>
        <begin position="258"/>
        <end position="294"/>
    </location>
</feature>
<evidence type="ECO:0000313" key="8">
    <source>
        <dbReference type="EMBL" id="SNT18672.1"/>
    </source>
</evidence>
<feature type="compositionally biased region" description="Basic residues" evidence="6">
    <location>
        <begin position="242"/>
        <end position="252"/>
    </location>
</feature>
<feature type="compositionally biased region" description="Basic and acidic residues" evidence="6">
    <location>
        <begin position="163"/>
        <end position="175"/>
    </location>
</feature>
<dbReference type="GO" id="GO:0004540">
    <property type="term" value="F:RNA nuclease activity"/>
    <property type="evidence" value="ECO:0007669"/>
    <property type="project" value="InterPro"/>
</dbReference>
<reference evidence="8 9" key="1">
    <citation type="submission" date="2017-06" db="EMBL/GenBank/DDBJ databases">
        <authorList>
            <person name="Kim H.J."/>
            <person name="Triplett B.A."/>
        </authorList>
    </citation>
    <scope>NUCLEOTIDE SEQUENCE [LARGE SCALE GENOMIC DNA]</scope>
    <source>
        <strain evidence="8 9">DSM 18704</strain>
    </source>
</reference>
<dbReference type="Pfam" id="PF10150">
    <property type="entry name" value="RNase_E_G"/>
    <property type="match status" value="1"/>
</dbReference>
<dbReference type="Gene3D" id="3.40.1260.20">
    <property type="entry name" value="Ribonuclease E, catalytic domain"/>
    <property type="match status" value="1"/>
</dbReference>
<feature type="compositionally biased region" description="Acidic residues" evidence="6">
    <location>
        <begin position="756"/>
        <end position="814"/>
    </location>
</feature>